<dbReference type="CDD" id="cd03263">
    <property type="entry name" value="ABC_subfamily_A"/>
    <property type="match status" value="2"/>
</dbReference>
<evidence type="ECO:0000256" key="3">
    <source>
        <dbReference type="ARBA" id="ARBA00022448"/>
    </source>
</evidence>
<feature type="transmembrane region" description="Helical" evidence="11">
    <location>
        <begin position="473"/>
        <end position="493"/>
    </location>
</feature>
<dbReference type="Proteomes" id="UP000051952">
    <property type="component" value="Unassembled WGS sequence"/>
</dbReference>
<feature type="transmembrane region" description="Helical" evidence="11">
    <location>
        <begin position="527"/>
        <end position="549"/>
    </location>
</feature>
<evidence type="ECO:0000313" key="14">
    <source>
        <dbReference type="Proteomes" id="UP000051952"/>
    </source>
</evidence>
<feature type="transmembrane region" description="Helical" evidence="11">
    <location>
        <begin position="1069"/>
        <end position="1089"/>
    </location>
</feature>
<feature type="domain" description="ABC transporter" evidence="12">
    <location>
        <begin position="1511"/>
        <end position="1747"/>
    </location>
</feature>
<dbReference type="InterPro" id="IPR003439">
    <property type="entry name" value="ABC_transporter-like_ATP-bd"/>
</dbReference>
<dbReference type="Gene3D" id="3.40.50.300">
    <property type="entry name" value="P-loop containing nucleotide triphosphate hydrolases"/>
    <property type="match status" value="2"/>
</dbReference>
<evidence type="ECO:0000256" key="7">
    <source>
        <dbReference type="ARBA" id="ARBA00022840"/>
    </source>
</evidence>
<dbReference type="FunFam" id="3.40.50.300:FF:000335">
    <property type="entry name" value="ATP binding cassette subfamily A member 5"/>
    <property type="match status" value="1"/>
</dbReference>
<keyword evidence="8 11" id="KW-1133">Transmembrane helix</keyword>
<dbReference type="InterPro" id="IPR056264">
    <property type="entry name" value="R2_ABCA1-4-like"/>
</dbReference>
<keyword evidence="3" id="KW-0813">Transport</keyword>
<dbReference type="InterPro" id="IPR017871">
    <property type="entry name" value="ABC_transporter-like_CS"/>
</dbReference>
<dbReference type="GO" id="GO:0016020">
    <property type="term" value="C:membrane"/>
    <property type="evidence" value="ECO:0007669"/>
    <property type="project" value="UniProtKB-SubCell"/>
</dbReference>
<comment type="subcellular location">
    <subcellularLocation>
        <location evidence="1">Membrane</location>
        <topology evidence="1">Multi-pass membrane protein</topology>
    </subcellularLocation>
</comment>
<dbReference type="Pfam" id="PF23321">
    <property type="entry name" value="R1_ABCA1"/>
    <property type="match status" value="1"/>
</dbReference>
<dbReference type="InterPro" id="IPR003593">
    <property type="entry name" value="AAA+_ATPase"/>
</dbReference>
<keyword evidence="9 11" id="KW-0472">Membrane</keyword>
<feature type="transmembrane region" description="Helical" evidence="11">
    <location>
        <begin position="1301"/>
        <end position="1327"/>
    </location>
</feature>
<feature type="transmembrane region" description="Helical" evidence="11">
    <location>
        <begin position="1373"/>
        <end position="1392"/>
    </location>
</feature>
<dbReference type="SUPFAM" id="SSF52540">
    <property type="entry name" value="P-loop containing nucleoside triphosphate hydrolases"/>
    <property type="match status" value="2"/>
</dbReference>
<proteinExistence type="inferred from homology"/>
<dbReference type="Pfam" id="PF12698">
    <property type="entry name" value="ABC2_membrane_3"/>
    <property type="match status" value="2"/>
</dbReference>
<evidence type="ECO:0000256" key="1">
    <source>
        <dbReference type="ARBA" id="ARBA00004141"/>
    </source>
</evidence>
<evidence type="ECO:0000256" key="10">
    <source>
        <dbReference type="SAM" id="MobiDB-lite"/>
    </source>
</evidence>
<keyword evidence="4 11" id="KW-0812">Transmembrane</keyword>
<dbReference type="GO" id="GO:0005524">
    <property type="term" value="F:ATP binding"/>
    <property type="evidence" value="ECO:0007669"/>
    <property type="project" value="UniProtKB-KW"/>
</dbReference>
<evidence type="ECO:0000259" key="12">
    <source>
        <dbReference type="PROSITE" id="PS50893"/>
    </source>
</evidence>
<dbReference type="GO" id="GO:0016887">
    <property type="term" value="F:ATP hydrolysis activity"/>
    <property type="evidence" value="ECO:0007669"/>
    <property type="project" value="InterPro"/>
</dbReference>
<dbReference type="GO" id="GO:0140359">
    <property type="term" value="F:ABC-type transporter activity"/>
    <property type="evidence" value="ECO:0007669"/>
    <property type="project" value="InterPro"/>
</dbReference>
<dbReference type="Pfam" id="PF00005">
    <property type="entry name" value="ABC_tran"/>
    <property type="match status" value="2"/>
</dbReference>
<dbReference type="PANTHER" id="PTHR19229:SF262">
    <property type="entry name" value="TRANSPORTER, PUTATIVE-RELATED"/>
    <property type="match status" value="1"/>
</dbReference>
<evidence type="ECO:0000256" key="8">
    <source>
        <dbReference type="ARBA" id="ARBA00022989"/>
    </source>
</evidence>
<name>A0A0S4JDK3_BODSA</name>
<keyword evidence="14" id="KW-1185">Reference proteome</keyword>
<dbReference type="InterPro" id="IPR026082">
    <property type="entry name" value="ABCA"/>
</dbReference>
<protein>
    <submittedName>
        <fullName evidence="13">ABC transporter, putative</fullName>
    </submittedName>
</protein>
<keyword evidence="7" id="KW-0067">ATP-binding</keyword>
<evidence type="ECO:0000256" key="2">
    <source>
        <dbReference type="ARBA" id="ARBA00008869"/>
    </source>
</evidence>
<evidence type="ECO:0000256" key="11">
    <source>
        <dbReference type="SAM" id="Phobius"/>
    </source>
</evidence>
<dbReference type="PROSITE" id="PS00211">
    <property type="entry name" value="ABC_TRANSPORTER_1"/>
    <property type="match status" value="2"/>
</dbReference>
<feature type="transmembrane region" description="Helical" evidence="11">
    <location>
        <begin position="1449"/>
        <end position="1466"/>
    </location>
</feature>
<evidence type="ECO:0000256" key="5">
    <source>
        <dbReference type="ARBA" id="ARBA00022737"/>
    </source>
</evidence>
<accession>A0A0S4JDK3</accession>
<dbReference type="InterPro" id="IPR027417">
    <property type="entry name" value="P-loop_NTPase"/>
</dbReference>
<dbReference type="FunFam" id="3.40.50.300:FF:000298">
    <property type="entry name" value="ATP-binding cassette sub-family A member 12"/>
    <property type="match status" value="1"/>
</dbReference>
<dbReference type="SMART" id="SM00382">
    <property type="entry name" value="AAA"/>
    <property type="match status" value="2"/>
</dbReference>
<feature type="region of interest" description="Disordered" evidence="10">
    <location>
        <begin position="1872"/>
        <end position="1899"/>
    </location>
</feature>
<dbReference type="PROSITE" id="PS50893">
    <property type="entry name" value="ABC_TRANSPORTER_2"/>
    <property type="match status" value="2"/>
</dbReference>
<reference evidence="14" key="1">
    <citation type="submission" date="2015-09" db="EMBL/GenBank/DDBJ databases">
        <authorList>
            <consortium name="Pathogen Informatics"/>
        </authorList>
    </citation>
    <scope>NUCLEOTIDE SEQUENCE [LARGE SCALE GENOMIC DNA]</scope>
    <source>
        <strain evidence="14">Lake Konstanz</strain>
    </source>
</reference>
<evidence type="ECO:0000256" key="6">
    <source>
        <dbReference type="ARBA" id="ARBA00022741"/>
    </source>
</evidence>
<dbReference type="PANTHER" id="PTHR19229">
    <property type="entry name" value="ATP-BINDING CASSETTE TRANSPORTER SUBFAMILY A ABCA"/>
    <property type="match status" value="1"/>
</dbReference>
<dbReference type="OMA" id="IGQEATY"/>
<feature type="transmembrane region" description="Helical" evidence="11">
    <location>
        <begin position="1259"/>
        <end position="1281"/>
    </location>
</feature>
<feature type="domain" description="ABC transporter" evidence="12">
    <location>
        <begin position="674"/>
        <end position="907"/>
    </location>
</feature>
<feature type="compositionally biased region" description="Basic and acidic residues" evidence="10">
    <location>
        <begin position="1886"/>
        <end position="1899"/>
    </location>
</feature>
<feature type="transmembrane region" description="Helical" evidence="11">
    <location>
        <begin position="431"/>
        <end position="453"/>
    </location>
</feature>
<keyword evidence="5" id="KW-0677">Repeat</keyword>
<sequence>MQSAYLFDDLVDHRDTQDHHRYQPQQQQQPPQHPATPGKATESPCHVPNEPSAIRQLFATVKRQLIQKFRMPMSLAVEVLLPIIFVLALIAGNSAAGTELKPGSNFLQPSNNATGLVPLVEPSVLIKQRFCYNGTRLNATELSGAVFGGNCRDDNLLKCNEGTGPAQCGPLHSIICTDQFARFGVPPGFCYYDDAPSFAKGYLMNRGPSRIFDLSALLLTQWSALIANDGPVTELFDSTPILMSGPLSFSPATTLTATMVNLLNTTLPMFRFIAGETYVTRDIALSIFTSPGGEGQWGLVDFSKMDAEGLAFSISLNRTAVPSTASILARFSGGLASTDFMKVMNSGFSTLQSEISKIYLTQVLNVPAAAIEPVIVAPMGYQPYHSSTFLQIAGSALAPLTLVLSFLYTVSQLAKRLVEEKELRLREGAMVMGLGKFAFYASWFITYFIQVFLSSILLTIVVKAGLIKQSDPVLIFLLYFLFAYSTVLLSALLSSFFSKSRITALVVPLIYFGLSIPSFSLPDGTSAGTYVGLSLFSPTAFGIGTRLLFSYEVNDGMGWGDVSSAEDTVNMGGCFGLLIFDCILYLLLTLYLDEVLPSEWGSKSHPCFCFCICCRNAEKDVVVGTVLNSTSPIPSKGRTGEFMESYPVAHVGSPTSPRSNGGGPYGDASDGCTVHIQSLRKEFNLDSGLKVAVDDLDLKIYPDQITVVLGHNGAGKTTTMNMITGMLPITSGDCIVYGKSSRFDLKAVRNEIGFCPQHNILWDQLTCAEHLRYFAVLKGVPSDQVEAQVDEMLVKVDLPDKKDFFSSQLSGGQKRKLSVAIAFIGGSRLILLDEPTAGMDVAARRHTWDLLKEMSKGRTIILTTHFMDEADLLGNRIAIMSKGSLHSYGSSTFLKSRLGTGYVLRATLEPPNNNENLEHAAARSQATADTLLKKIQTWIPQATIKEAKGQEIAFSLPMKDAPMFGNVVGGLEDPRLMSTHRLNGLSMSVSTLEDVFVRIAEDDHGPADGGAGGAPAHLDQAQHQGETVALLEEMYRRMESNPCQVSFKQQFVGLLWKRFQNQRRDRRTIVLQIVVPALCILLAMALATLGPPDVKQLWIDGSMYTSDQQQIPFTGTGCTYLADNFDQYQCVTPKYRWLPNLGNQSYTFSEQLVDEFKGHGKDQRMIALSCGDVGYAINASYHNGADYYYSPSAVVTLFNASSLYSLAEGVAAYYNGVAGTFGTSATVAATGKNTTIRVASFPMPFTARQSATIDGIKNLLIGIFIMIPFTFIPSTYVSWIVKERQCKAKHLQTVSGMNFVAYWTSNFVFDIVSFFLTEILALILFAIFDRTEYIGSDAVGGTILLFILYGLSGIVWAYFFSFLFDNHGSAQNLTMLANFLAGFALVITMYILRNLDSTESAADIIVFFCRLIPAYCLGDGILALANIVLNAQTGGSTNVWDMDQLGWDLTFMGIEVVLFSAATLLWDHPQRQLKKQQLLFDRDAVAPDIPTEDEDVKRERAEVESTNPASIRSSDVVKVRKLRKVYDNGKVAVQNVTFGVKAGEVFGFLGTNGAGKTTTMSILTSEFLPTMGHCSIGGFDVVEQAAEAQSILGFCPQFDALHDLMTCEEHLQLYAALRGVSSADTKFVVDTLLKACDIEQFRTVPSKKLSGGNKRKLSVGISLIGAPRLVLLDEPSAGMDPLARRLMWDVINFVARKSSVVLTTHHLEEVDVLAHRVGIMVDGTLRCLGSLDHLKRKFGSGYEVTIKVQPSGDGSEEALQKNIVGIQKFMTRHFSSSEMIESRSDRLTFSISSKSSALSQVFKALQHAKETQECSIAEYTVQQSSLEQVFLRISEGEMVESSPSSSQAAFGAEQHKPSLPMFEGYVSPILPPPQTNVRAGQARTHHNVDSNNHELLDLL</sequence>
<feature type="transmembrane region" description="Helical" evidence="11">
    <location>
        <begin position="1404"/>
        <end position="1429"/>
    </location>
</feature>
<feature type="transmembrane region" description="Helical" evidence="11">
    <location>
        <begin position="1339"/>
        <end position="1361"/>
    </location>
</feature>
<dbReference type="OrthoDB" id="10255969at2759"/>
<dbReference type="InterPro" id="IPR013525">
    <property type="entry name" value="ABC2_TM"/>
</dbReference>
<evidence type="ECO:0000256" key="9">
    <source>
        <dbReference type="ARBA" id="ARBA00023136"/>
    </source>
</evidence>
<evidence type="ECO:0000313" key="13">
    <source>
        <dbReference type="EMBL" id="CUG88520.1"/>
    </source>
</evidence>
<comment type="similarity">
    <text evidence="2">Belongs to the ABC transporter superfamily. ABCA family.</text>
</comment>
<dbReference type="VEuPathDB" id="TriTrypDB:BSAL_15820"/>
<feature type="region of interest" description="Disordered" evidence="10">
    <location>
        <begin position="17"/>
        <end position="47"/>
    </location>
</feature>
<organism evidence="13 14">
    <name type="scientific">Bodo saltans</name>
    <name type="common">Flagellated protozoan</name>
    <dbReference type="NCBI Taxonomy" id="75058"/>
    <lineage>
        <taxon>Eukaryota</taxon>
        <taxon>Discoba</taxon>
        <taxon>Euglenozoa</taxon>
        <taxon>Kinetoplastea</taxon>
        <taxon>Metakinetoplastina</taxon>
        <taxon>Eubodonida</taxon>
        <taxon>Bodonidae</taxon>
        <taxon>Bodo</taxon>
    </lineage>
</organism>
<dbReference type="EMBL" id="CYKH01001647">
    <property type="protein sequence ID" value="CUG88520.1"/>
    <property type="molecule type" value="Genomic_DNA"/>
</dbReference>
<gene>
    <name evidence="13" type="ORF">BSAL_15820</name>
</gene>
<feature type="transmembrane region" description="Helical" evidence="11">
    <location>
        <begin position="569"/>
        <end position="592"/>
    </location>
</feature>
<feature type="transmembrane region" description="Helical" evidence="11">
    <location>
        <begin position="502"/>
        <end position="521"/>
    </location>
</feature>
<evidence type="ECO:0000256" key="4">
    <source>
        <dbReference type="ARBA" id="ARBA00022692"/>
    </source>
</evidence>
<keyword evidence="6" id="KW-0547">Nucleotide-binding</keyword>
<dbReference type="GO" id="GO:0005319">
    <property type="term" value="F:lipid transporter activity"/>
    <property type="evidence" value="ECO:0007669"/>
    <property type="project" value="TreeGrafter"/>
</dbReference>
<feature type="transmembrane region" description="Helical" evidence="11">
    <location>
        <begin position="72"/>
        <end position="92"/>
    </location>
</feature>
<feature type="transmembrane region" description="Helical" evidence="11">
    <location>
        <begin position="389"/>
        <end position="410"/>
    </location>
</feature>